<comment type="caution">
    <text evidence="1">The sequence shown here is derived from an EMBL/GenBank/DDBJ whole genome shotgun (WGS) entry which is preliminary data.</text>
</comment>
<evidence type="ECO:0000313" key="1">
    <source>
        <dbReference type="EMBL" id="EEG36416.1"/>
    </source>
</evidence>
<dbReference type="AlphaFoldDB" id="C0EWE0"/>
<dbReference type="eggNOG" id="COG5464">
    <property type="taxonomic scope" value="Bacteria"/>
</dbReference>
<proteinExistence type="predicted"/>
<reference evidence="1 2" key="1">
    <citation type="submission" date="2009-01" db="EMBL/GenBank/DDBJ databases">
        <authorList>
            <person name="Fulton L."/>
            <person name="Clifton S."/>
            <person name="Fulton B."/>
            <person name="Xu J."/>
            <person name="Minx P."/>
            <person name="Pepin K.H."/>
            <person name="Johnson M."/>
            <person name="Bhonagiri V."/>
            <person name="Nash W.E."/>
            <person name="Mardis E.R."/>
            <person name="Wilson R.K."/>
        </authorList>
    </citation>
    <scope>NUCLEOTIDE SEQUENCE [LARGE SCALE GENOMIC DNA]</scope>
    <source>
        <strain evidence="1 2">DSM 3353</strain>
    </source>
</reference>
<gene>
    <name evidence="1" type="ORF">EUBHAL_01728</name>
</gene>
<protein>
    <recommendedName>
        <fullName evidence="3">PD-(D/E)XK nuclease family transposase</fullName>
    </recommendedName>
</protein>
<accession>C0EWE0</accession>
<evidence type="ECO:0008006" key="3">
    <source>
        <dbReference type="Google" id="ProtNLM"/>
    </source>
</evidence>
<reference evidence="1 2" key="2">
    <citation type="submission" date="2009-02" db="EMBL/GenBank/DDBJ databases">
        <title>Draft genome sequence of Eubacterium hallii (DSM 3353).</title>
        <authorList>
            <person name="Sudarsanam P."/>
            <person name="Ley R."/>
            <person name="Guruge J."/>
            <person name="Turnbaugh P.J."/>
            <person name="Mahowald M."/>
            <person name="Liep D."/>
            <person name="Gordon J."/>
        </authorList>
    </citation>
    <scope>NUCLEOTIDE SEQUENCE [LARGE SCALE GENOMIC DNA]</scope>
    <source>
        <strain evidence="1 2">DSM 3353</strain>
    </source>
</reference>
<organism evidence="1 2">
    <name type="scientific">Anaerobutyricum hallii DSM 3353</name>
    <dbReference type="NCBI Taxonomy" id="411469"/>
    <lineage>
        <taxon>Bacteria</taxon>
        <taxon>Bacillati</taxon>
        <taxon>Bacillota</taxon>
        <taxon>Clostridia</taxon>
        <taxon>Lachnospirales</taxon>
        <taxon>Lachnospiraceae</taxon>
        <taxon>Anaerobutyricum</taxon>
    </lineage>
</organism>
<name>C0EWE0_9FIRM</name>
<dbReference type="EMBL" id="ACEP01000080">
    <property type="protein sequence ID" value="EEG36416.1"/>
    <property type="molecule type" value="Genomic_DNA"/>
</dbReference>
<evidence type="ECO:0000313" key="2">
    <source>
        <dbReference type="Proteomes" id="UP000003174"/>
    </source>
</evidence>
<dbReference type="Proteomes" id="UP000003174">
    <property type="component" value="Unassembled WGS sequence"/>
</dbReference>
<sequence length="336" mass="38064">MAERSVSVDKDIKKSISATDKDAQYDEKAKNLLGHKIILAHILVKTIDEFKGMNPKDVVQYIEGKPYISTVPVDTGSTNVEKEQDGEKVIGLNTENSELHEGLARFDIIFYVRMKDGLSQVIVNIEAQKAEPSAYDIINRAVFYVSRMISSQKGREFVNSNYNDIKRVYSIWICMNMSQNCMNYIHFTQESVVGTYQWKGDIDLANIVLIGLAEDLPEKEERYELHRLLGALLSAKLNVDEKFDIIGNEFDIPLESDIRKDVNDMCNLSQGIKEQAYVEGTENGIAIGKQEGITIGKQEGIAETIIKMYRKGYEAEQISDILDMTAEEVREIIENE</sequence>